<evidence type="ECO:0000313" key="5">
    <source>
        <dbReference type="EMBL" id="KWX00708.1"/>
    </source>
</evidence>
<reference evidence="5" key="3">
    <citation type="submission" date="2015-04" db="EMBL/GenBank/DDBJ databases">
        <title>Physiological reanalysis, assessment of diazotrophy, and genome sequences of multiple isolates of Streptomyces thermoautotrophicus.</title>
        <authorList>
            <person name="MacKellar D.C."/>
            <person name="Lieber L."/>
            <person name="Norman J."/>
            <person name="Bolger A."/>
            <person name="Tobin C."/>
            <person name="Murray J.W."/>
            <person name="Woodward J."/>
            <person name="Friesen M."/>
            <person name="Prell J."/>
        </authorList>
    </citation>
    <scope>NUCLEOTIDE SEQUENCE [LARGE SCALE GENOMIC DNA]</scope>
    <source>
        <strain evidence="5">H1</strain>
    </source>
</reference>
<dbReference type="RefSeq" id="WP_066886403.1">
    <property type="nucleotide sequence ID" value="NZ_JYIJ01000012.1"/>
</dbReference>
<proteinExistence type="predicted"/>
<dbReference type="InterPro" id="IPR050659">
    <property type="entry name" value="Peptidase_M24B"/>
</dbReference>
<dbReference type="EMBL" id="JYIK01000978">
    <property type="protein sequence ID" value="KWX08452.1"/>
    <property type="molecule type" value="Genomic_DNA"/>
</dbReference>
<dbReference type="Gene3D" id="3.40.350.10">
    <property type="entry name" value="Creatinase/prolidase N-terminal domain"/>
    <property type="match status" value="1"/>
</dbReference>
<dbReference type="EMBL" id="LAXD01000001">
    <property type="protein sequence ID" value="KWX00708.1"/>
    <property type="molecule type" value="Genomic_DNA"/>
</dbReference>
<comment type="caution">
    <text evidence="7">The sequence shown here is derived from an EMBL/GenBank/DDBJ whole genome shotgun (WGS) entry which is preliminary data.</text>
</comment>
<evidence type="ECO:0000313" key="8">
    <source>
        <dbReference type="Proteomes" id="UP000070188"/>
    </source>
</evidence>
<accession>A0A132NFL9</accession>
<dbReference type="PANTHER" id="PTHR46112:SF8">
    <property type="entry name" value="CYTOPLASMIC PEPTIDASE PEPQ-RELATED"/>
    <property type="match status" value="1"/>
</dbReference>
<dbReference type="InterPro" id="IPR036005">
    <property type="entry name" value="Creatinase/aminopeptidase-like"/>
</dbReference>
<dbReference type="PATRIC" id="fig|1469144.10.peg.1879"/>
<dbReference type="Proteomes" id="UP000070188">
    <property type="component" value="Unassembled WGS sequence"/>
</dbReference>
<dbReference type="GO" id="GO:0046872">
    <property type="term" value="F:metal ion binding"/>
    <property type="evidence" value="ECO:0007669"/>
    <property type="project" value="UniProtKB-KW"/>
</dbReference>
<dbReference type="CDD" id="cd01092">
    <property type="entry name" value="APP-like"/>
    <property type="match status" value="1"/>
</dbReference>
<dbReference type="GO" id="GO:0004177">
    <property type="term" value="F:aminopeptidase activity"/>
    <property type="evidence" value="ECO:0007669"/>
    <property type="project" value="UniProtKB-ARBA"/>
</dbReference>
<dbReference type="AlphaFoldDB" id="A0A132NFL9"/>
<name>A0A132NFL9_9ACTN</name>
<dbReference type="SUPFAM" id="SSF55920">
    <property type="entry name" value="Creatinase/aminopeptidase"/>
    <property type="match status" value="1"/>
</dbReference>
<dbReference type="SUPFAM" id="SSF53092">
    <property type="entry name" value="Creatinase/prolidase N-terminal domain"/>
    <property type="match status" value="1"/>
</dbReference>
<dbReference type="InterPro" id="IPR000587">
    <property type="entry name" value="Creatinase_N"/>
</dbReference>
<dbReference type="Pfam" id="PF00557">
    <property type="entry name" value="Peptidase_M24"/>
    <property type="match status" value="1"/>
</dbReference>
<evidence type="ECO:0000259" key="4">
    <source>
        <dbReference type="Pfam" id="PF01321"/>
    </source>
</evidence>
<reference evidence="9" key="2">
    <citation type="submission" date="2015-02" db="EMBL/GenBank/DDBJ databases">
        <title>Physiological reanalysis, assessment of diazotrophy, and genome sequences of multiple isolates of Streptomyces thermoautotrophicus.</title>
        <authorList>
            <person name="MacKellar D.C."/>
            <person name="Lieber L."/>
            <person name="Norman J."/>
            <person name="Bolger A."/>
            <person name="Tobin C."/>
            <person name="Murray J.W."/>
            <person name="Friesen M."/>
            <person name="Prell J."/>
        </authorList>
    </citation>
    <scope>NUCLEOTIDE SEQUENCE [LARGE SCALE GENOMIC DNA]</scope>
    <source>
        <strain evidence="9">UBT1</strain>
    </source>
</reference>
<reference evidence="8" key="4">
    <citation type="submission" date="2015-04" db="EMBL/GenBank/DDBJ databases">
        <title>Physiological reanalysis, assessment of diazotrophy, and genome sequences of multiple isolates of Streptomyces thermoautotrophicus.</title>
        <authorList>
            <person name="MacKellar D.C."/>
            <person name="Lieber L."/>
            <person name="Norman J."/>
            <person name="Bolger A."/>
            <person name="Tobin C."/>
            <person name="Murray J.W."/>
            <person name="Chang R."/>
            <person name="Ford T."/>
            <person name="Nguyen P.Q."/>
            <person name="Woodward J."/>
            <person name="Permingeat H."/>
            <person name="Joshi N.S."/>
            <person name="Silver P.A."/>
            <person name="Usadel B."/>
            <person name="Rutherford A.W."/>
            <person name="Friesen M."/>
            <person name="Prell J."/>
        </authorList>
    </citation>
    <scope>NUCLEOTIDE SEQUENCE [LARGE SCALE GENOMIC DNA]</scope>
    <source>
        <strain evidence="8">H1</strain>
    </source>
</reference>
<feature type="domain" description="Peptidase M24" evidence="3">
    <location>
        <begin position="140"/>
        <end position="342"/>
    </location>
</feature>
<evidence type="ECO:0000313" key="6">
    <source>
        <dbReference type="EMBL" id="KWX05313.1"/>
    </source>
</evidence>
<evidence type="ECO:0000256" key="1">
    <source>
        <dbReference type="ARBA" id="ARBA00022723"/>
    </source>
</evidence>
<keyword evidence="1" id="KW-0479">Metal-binding</keyword>
<dbReference type="EMBL" id="JYIJ01000012">
    <property type="protein sequence ID" value="KWX05313.1"/>
    <property type="molecule type" value="Genomic_DNA"/>
</dbReference>
<evidence type="ECO:0000259" key="3">
    <source>
        <dbReference type="Pfam" id="PF00557"/>
    </source>
</evidence>
<dbReference type="OrthoDB" id="9806388at2"/>
<reference evidence="7 10" key="1">
    <citation type="submission" date="2015-02" db="EMBL/GenBank/DDBJ databases">
        <title>Physiological reanalysis, assessment of diazotrophy, and genome sequences of multiple isolates of Streptomyces thermoautotrophicus.</title>
        <authorList>
            <person name="MacKellar D.C."/>
            <person name="Lieber L."/>
            <person name="Norman J."/>
            <person name="Bolger A."/>
            <person name="Tobin C."/>
            <person name="Murray J.W."/>
            <person name="Prell J."/>
        </authorList>
    </citation>
    <scope>NUCLEOTIDE SEQUENCE [LARGE SCALE GENOMIC DNA]</scope>
    <source>
        <strain evidence="7 10">UBT1</strain>
    </source>
</reference>
<dbReference type="Proteomes" id="UP000070598">
    <property type="component" value="Unassembled WGS sequence"/>
</dbReference>
<evidence type="ECO:0000313" key="7">
    <source>
        <dbReference type="EMBL" id="KWX08452.1"/>
    </source>
</evidence>
<protein>
    <submittedName>
        <fullName evidence="5">Peptidase M24</fullName>
    </submittedName>
    <submittedName>
        <fullName evidence="7">X-Pro dipeptidase</fullName>
    </submittedName>
</protein>
<feature type="domain" description="Creatinase N-terminal" evidence="4">
    <location>
        <begin position="8"/>
        <end position="132"/>
    </location>
</feature>
<dbReference type="PROSITE" id="PS00491">
    <property type="entry name" value="PROLINE_PEPTIDASE"/>
    <property type="match status" value="1"/>
</dbReference>
<dbReference type="GO" id="GO:0008235">
    <property type="term" value="F:metalloexopeptidase activity"/>
    <property type="evidence" value="ECO:0007669"/>
    <property type="project" value="UniProtKB-ARBA"/>
</dbReference>
<evidence type="ECO:0000313" key="10">
    <source>
        <dbReference type="Proteomes" id="UP000070659"/>
    </source>
</evidence>
<evidence type="ECO:0000256" key="2">
    <source>
        <dbReference type="ARBA" id="ARBA00022801"/>
    </source>
</evidence>
<dbReference type="InterPro" id="IPR001131">
    <property type="entry name" value="Peptidase_M24B_aminopep-P_CS"/>
</dbReference>
<dbReference type="Proteomes" id="UP000070659">
    <property type="component" value="Unassembled WGS sequence"/>
</dbReference>
<dbReference type="InterPro" id="IPR001714">
    <property type="entry name" value="Pept_M24_MAP"/>
</dbReference>
<sequence length="362" mass="39339">MPDIHAARRDRLRQLLAEKDVPAALITRSVNVRYLSGFTGSNGALLVTPERVLLATDGRYTIQAGKEAPDAELVVERAGAAALAKRAAKDGYGRVAFEEHDVTVELHGALTDVAEGVELVPLGRAVERLRQIKDEHEIALIREACAISDQALAELLDSILFGRTERHIAQELERRMLDHGADGVAFETIVASGPNSAVPHHRPTDRRVEEGDFLKIDFGALYQGYHADMTRTFVVGGEPADWQIELHELVFAAQKAGREALRPGADLAEVDRAARRVIEEAGYGEYFPHGLGHGVGLEIHEDPYLRQTSNGKLAAGMPVTVEPGVYLPGRGGVRIEDTLVVRDAAEGGPELLTITTKELLVL</sequence>
<dbReference type="PANTHER" id="PTHR46112">
    <property type="entry name" value="AMINOPEPTIDASE"/>
    <property type="match status" value="1"/>
</dbReference>
<gene>
    <name evidence="5" type="ORF">LI90_1731</name>
    <name evidence="6" type="ORF">TH66_03510</name>
    <name evidence="7" type="ORF">TR74_14940</name>
</gene>
<dbReference type="InterPro" id="IPR000994">
    <property type="entry name" value="Pept_M24"/>
</dbReference>
<organism evidence="7 9">
    <name type="scientific">Carbonactinospora thermoautotrophica</name>
    <dbReference type="NCBI Taxonomy" id="1469144"/>
    <lineage>
        <taxon>Bacteria</taxon>
        <taxon>Bacillati</taxon>
        <taxon>Actinomycetota</taxon>
        <taxon>Actinomycetes</taxon>
        <taxon>Kitasatosporales</taxon>
        <taxon>Carbonactinosporaceae</taxon>
        <taxon>Carbonactinospora</taxon>
    </lineage>
</organism>
<keyword evidence="8" id="KW-1185">Reference proteome</keyword>
<dbReference type="Pfam" id="PF01321">
    <property type="entry name" value="Creatinase_N"/>
    <property type="match status" value="1"/>
</dbReference>
<evidence type="ECO:0000313" key="9">
    <source>
        <dbReference type="Proteomes" id="UP000070598"/>
    </source>
</evidence>
<dbReference type="InterPro" id="IPR029149">
    <property type="entry name" value="Creatin/AminoP/Spt16_N"/>
</dbReference>
<dbReference type="STRING" id="1469144.LI90_1731"/>
<keyword evidence="2" id="KW-0378">Hydrolase</keyword>
<dbReference type="Gene3D" id="3.90.230.10">
    <property type="entry name" value="Creatinase/methionine aminopeptidase superfamily"/>
    <property type="match status" value="1"/>
</dbReference>
<dbReference type="PRINTS" id="PR00599">
    <property type="entry name" value="MAPEPTIDASE"/>
</dbReference>